<evidence type="ECO:0000259" key="3">
    <source>
        <dbReference type="Pfam" id="PF17853"/>
    </source>
</evidence>
<accession>A0A1I5DQN3</accession>
<dbReference type="AlphaFoldDB" id="A0A1I5DQN3"/>
<dbReference type="SUPFAM" id="SSF46689">
    <property type="entry name" value="Homeodomain-like"/>
    <property type="match status" value="1"/>
</dbReference>
<dbReference type="InterPro" id="IPR042070">
    <property type="entry name" value="PucR_C-HTH_sf"/>
</dbReference>
<evidence type="ECO:0000313" key="4">
    <source>
        <dbReference type="EMBL" id="SFO01575.1"/>
    </source>
</evidence>
<dbReference type="Pfam" id="PF17853">
    <property type="entry name" value="GGDEF_2"/>
    <property type="match status" value="1"/>
</dbReference>
<dbReference type="PANTHER" id="PTHR33744:SF15">
    <property type="entry name" value="CARBOHYDRATE DIACID REGULATOR"/>
    <property type="match status" value="1"/>
</dbReference>
<dbReference type="RefSeq" id="WP_091685081.1">
    <property type="nucleotide sequence ID" value="NZ_BAABFM010000013.1"/>
</dbReference>
<dbReference type="EMBL" id="FOWD01000006">
    <property type="protein sequence ID" value="SFO01575.1"/>
    <property type="molecule type" value="Genomic_DNA"/>
</dbReference>
<evidence type="ECO:0000259" key="2">
    <source>
        <dbReference type="Pfam" id="PF13556"/>
    </source>
</evidence>
<dbReference type="OrthoDB" id="9792148at2"/>
<dbReference type="PANTHER" id="PTHR33744">
    <property type="entry name" value="CARBOHYDRATE DIACID REGULATOR"/>
    <property type="match status" value="1"/>
</dbReference>
<feature type="domain" description="CdaR GGDEF-like" evidence="3">
    <location>
        <begin position="126"/>
        <end position="242"/>
    </location>
</feature>
<dbReference type="InterPro" id="IPR041522">
    <property type="entry name" value="CdaR_GGDEF"/>
</dbReference>
<dbReference type="STRING" id="1527.SAMN04489757_106143"/>
<dbReference type="Proteomes" id="UP000198806">
    <property type="component" value="Unassembled WGS sequence"/>
</dbReference>
<protein>
    <submittedName>
        <fullName evidence="4">Transcriptional regulator, CdaR family</fullName>
    </submittedName>
</protein>
<keyword evidence="5" id="KW-1185">Reference proteome</keyword>
<dbReference type="InterPro" id="IPR051448">
    <property type="entry name" value="CdaR-like_regulators"/>
</dbReference>
<dbReference type="Gene3D" id="1.10.10.2840">
    <property type="entry name" value="PucR C-terminal helix-turn-helix domain"/>
    <property type="match status" value="1"/>
</dbReference>
<sequence>MISNQILQNTIEGLKAITRIDICVMDTEGKALATTINNAEDYENAVLAFVESPADSQVLQGYQFFKVFDEHQLEYVILAKGDSDDVYMVGKIASFQIQNLLVAYKERYDKDNFIKNLLLDNLLLVDIYNRAKKLHIETDVRRVVFIIETKNEKDVNALETVRSLFSGKTKDFITAVDEKNIILVKELKQSESYEDMQKTAKVILDMLNTEAMTKVHVAFGTIVNEIKDVSRSYKEAKMALDVGKIFYSDRNIVAYNNLGIGRLIYQLPMPLCKMFIKEIFEGKSPDDFDEETLTTINKFFENSLNVSETSRQLYIHRNTLVYRLDKLQKSTGLDLRVFEDAITFKIALMVVKYMKYMETLEY</sequence>
<reference evidence="4 5" key="1">
    <citation type="submission" date="2016-10" db="EMBL/GenBank/DDBJ databases">
        <authorList>
            <person name="de Groot N.N."/>
        </authorList>
    </citation>
    <scope>NUCLEOTIDE SEQUENCE [LARGE SCALE GENOMIC DNA]</scope>
    <source>
        <strain evidence="4 5">DSM 1283</strain>
    </source>
</reference>
<feature type="domain" description="PucR C-terminal helix-turn-helix" evidence="2">
    <location>
        <begin position="293"/>
        <end position="349"/>
    </location>
</feature>
<organism evidence="4 5">
    <name type="scientific">Anaerocolumna aminovalerica</name>
    <dbReference type="NCBI Taxonomy" id="1527"/>
    <lineage>
        <taxon>Bacteria</taxon>
        <taxon>Bacillati</taxon>
        <taxon>Bacillota</taxon>
        <taxon>Clostridia</taxon>
        <taxon>Lachnospirales</taxon>
        <taxon>Lachnospiraceae</taxon>
        <taxon>Anaerocolumna</taxon>
    </lineage>
</organism>
<evidence type="ECO:0000313" key="5">
    <source>
        <dbReference type="Proteomes" id="UP000198806"/>
    </source>
</evidence>
<name>A0A1I5DQN3_9FIRM</name>
<gene>
    <name evidence="4" type="ORF">SAMN04489757_106143</name>
</gene>
<evidence type="ECO:0000256" key="1">
    <source>
        <dbReference type="ARBA" id="ARBA00006754"/>
    </source>
</evidence>
<proteinExistence type="inferred from homology"/>
<dbReference type="InterPro" id="IPR009057">
    <property type="entry name" value="Homeodomain-like_sf"/>
</dbReference>
<dbReference type="Pfam" id="PF13556">
    <property type="entry name" value="HTH_30"/>
    <property type="match status" value="1"/>
</dbReference>
<comment type="similarity">
    <text evidence="1">Belongs to the CdaR family.</text>
</comment>
<dbReference type="InterPro" id="IPR025736">
    <property type="entry name" value="PucR_C-HTH_dom"/>
</dbReference>